<evidence type="ECO:0000256" key="11">
    <source>
        <dbReference type="ARBA" id="ARBA00023239"/>
    </source>
</evidence>
<keyword evidence="4" id="KW-0479">Metal-binding</keyword>
<keyword evidence="13" id="KW-0326">Glycosidase</keyword>
<reference evidence="18 19" key="1">
    <citation type="submission" date="2018-11" db="EMBL/GenBank/DDBJ databases">
        <title>Sequencing the genomes of 1000 actinobacteria strains.</title>
        <authorList>
            <person name="Klenk H.-P."/>
        </authorList>
    </citation>
    <scope>NUCLEOTIDE SEQUENCE [LARGE SCALE GENOMIC DNA]</scope>
    <source>
        <strain evidence="18 19">DSM 44254</strain>
    </source>
</reference>
<feature type="domain" description="Formamidopyrimidine-DNA glycosylase catalytic" evidence="17">
    <location>
        <begin position="2"/>
        <end position="92"/>
    </location>
</feature>
<evidence type="ECO:0000256" key="9">
    <source>
        <dbReference type="ARBA" id="ARBA00023125"/>
    </source>
</evidence>
<evidence type="ECO:0000256" key="7">
    <source>
        <dbReference type="ARBA" id="ARBA00022801"/>
    </source>
</evidence>
<organism evidence="18 19">
    <name type="scientific">Actinocorallia herbida</name>
    <dbReference type="NCBI Taxonomy" id="58109"/>
    <lineage>
        <taxon>Bacteria</taxon>
        <taxon>Bacillati</taxon>
        <taxon>Actinomycetota</taxon>
        <taxon>Actinomycetes</taxon>
        <taxon>Streptosporangiales</taxon>
        <taxon>Thermomonosporaceae</taxon>
        <taxon>Actinocorallia</taxon>
    </lineage>
</organism>
<dbReference type="InterPro" id="IPR044090">
    <property type="entry name" value="Nei2_N"/>
</dbReference>
<proteinExistence type="inferred from homology"/>
<dbReference type="EC" id="4.2.99.18" evidence="3"/>
<dbReference type="GO" id="GO:0006284">
    <property type="term" value="P:base-excision repair"/>
    <property type="evidence" value="ECO:0007669"/>
    <property type="project" value="InterPro"/>
</dbReference>
<dbReference type="RefSeq" id="WP_123664272.1">
    <property type="nucleotide sequence ID" value="NZ_RJKE01000001.1"/>
</dbReference>
<dbReference type="InterPro" id="IPR015886">
    <property type="entry name" value="H2TH_FPG"/>
</dbReference>
<dbReference type="SMART" id="SM00898">
    <property type="entry name" value="Fapy_DNA_glyco"/>
    <property type="match status" value="1"/>
</dbReference>
<dbReference type="Proteomes" id="UP000272400">
    <property type="component" value="Unassembled WGS sequence"/>
</dbReference>
<dbReference type="SUPFAM" id="SSF57716">
    <property type="entry name" value="Glucocorticoid receptor-like (DNA-binding domain)"/>
    <property type="match status" value="1"/>
</dbReference>
<comment type="similarity">
    <text evidence="2">Belongs to the FPG family.</text>
</comment>
<evidence type="ECO:0000256" key="1">
    <source>
        <dbReference type="ARBA" id="ARBA00001947"/>
    </source>
</evidence>
<dbReference type="PROSITE" id="PS51066">
    <property type="entry name" value="ZF_FPG_2"/>
    <property type="match status" value="1"/>
</dbReference>
<evidence type="ECO:0000259" key="16">
    <source>
        <dbReference type="PROSITE" id="PS51066"/>
    </source>
</evidence>
<dbReference type="GO" id="GO:0140078">
    <property type="term" value="F:class I DNA-(apurinic or apyrimidinic site) endonuclease activity"/>
    <property type="evidence" value="ECO:0007669"/>
    <property type="project" value="UniProtKB-EC"/>
</dbReference>
<name>A0A3N1CTQ8_9ACTN</name>
<evidence type="ECO:0000313" key="18">
    <source>
        <dbReference type="EMBL" id="ROO84691.1"/>
    </source>
</evidence>
<keyword evidence="8" id="KW-0862">Zinc</keyword>
<keyword evidence="6 15" id="KW-0863">Zinc-finger</keyword>
<dbReference type="PANTHER" id="PTHR42697:SF1">
    <property type="entry name" value="ENDONUCLEASE 8"/>
    <property type="match status" value="1"/>
</dbReference>
<dbReference type="InterPro" id="IPR035937">
    <property type="entry name" value="FPG_N"/>
</dbReference>
<dbReference type="Gene3D" id="3.20.190.10">
    <property type="entry name" value="MutM-like, N-terminal"/>
    <property type="match status" value="1"/>
</dbReference>
<dbReference type="PROSITE" id="PS01242">
    <property type="entry name" value="ZF_FPG_1"/>
    <property type="match status" value="1"/>
</dbReference>
<protein>
    <recommendedName>
        <fullName evidence="3">DNA-(apurinic or apyrimidinic site) lyase</fullName>
        <ecNumber evidence="3">4.2.99.18</ecNumber>
    </recommendedName>
</protein>
<dbReference type="OrthoDB" id="9800855at2"/>
<dbReference type="SUPFAM" id="SSF81624">
    <property type="entry name" value="N-terminal domain of MutM-like DNA repair proteins"/>
    <property type="match status" value="1"/>
</dbReference>
<keyword evidence="18" id="KW-0255">Endonuclease</keyword>
<dbReference type="EMBL" id="RJKE01000001">
    <property type="protein sequence ID" value="ROO84691.1"/>
    <property type="molecule type" value="Genomic_DNA"/>
</dbReference>
<evidence type="ECO:0000256" key="10">
    <source>
        <dbReference type="ARBA" id="ARBA00023204"/>
    </source>
</evidence>
<comment type="caution">
    <text evidence="18">The sequence shown here is derived from an EMBL/GenBank/DDBJ whole genome shotgun (WGS) entry which is preliminary data.</text>
</comment>
<dbReference type="SMART" id="SM01232">
    <property type="entry name" value="H2TH"/>
    <property type="match status" value="1"/>
</dbReference>
<evidence type="ECO:0000256" key="12">
    <source>
        <dbReference type="ARBA" id="ARBA00023268"/>
    </source>
</evidence>
<dbReference type="PROSITE" id="PS51068">
    <property type="entry name" value="FPG_CAT"/>
    <property type="match status" value="1"/>
</dbReference>
<evidence type="ECO:0000259" key="17">
    <source>
        <dbReference type="PROSITE" id="PS51068"/>
    </source>
</evidence>
<keyword evidence="10" id="KW-0234">DNA repair</keyword>
<dbReference type="SUPFAM" id="SSF46946">
    <property type="entry name" value="S13-like H2TH domain"/>
    <property type="match status" value="1"/>
</dbReference>
<comment type="cofactor">
    <cofactor evidence="1">
        <name>Zn(2+)</name>
        <dbReference type="ChEBI" id="CHEBI:29105"/>
    </cofactor>
</comment>
<feature type="domain" description="FPG-type" evidence="16">
    <location>
        <begin position="215"/>
        <end position="249"/>
    </location>
</feature>
<dbReference type="Pfam" id="PF06827">
    <property type="entry name" value="zf-FPG_IleRS"/>
    <property type="match status" value="1"/>
</dbReference>
<dbReference type="InterPro" id="IPR000214">
    <property type="entry name" value="Znf_DNA_glyclase/AP_lyase"/>
</dbReference>
<keyword evidence="9" id="KW-0238">DNA-binding</keyword>
<evidence type="ECO:0000256" key="13">
    <source>
        <dbReference type="ARBA" id="ARBA00023295"/>
    </source>
</evidence>
<keyword evidence="18" id="KW-0540">Nuclease</keyword>
<evidence type="ECO:0000256" key="14">
    <source>
        <dbReference type="ARBA" id="ARBA00044632"/>
    </source>
</evidence>
<keyword evidence="7" id="KW-0378">Hydrolase</keyword>
<evidence type="ECO:0000256" key="6">
    <source>
        <dbReference type="ARBA" id="ARBA00022771"/>
    </source>
</evidence>
<evidence type="ECO:0000256" key="15">
    <source>
        <dbReference type="PROSITE-ProRule" id="PRU00391"/>
    </source>
</evidence>
<dbReference type="Gene3D" id="1.10.8.50">
    <property type="match status" value="1"/>
</dbReference>
<dbReference type="Pfam" id="PF06831">
    <property type="entry name" value="H2TH"/>
    <property type="match status" value="1"/>
</dbReference>
<comment type="catalytic activity">
    <reaction evidence="14">
        <text>2'-deoxyribonucleotide-(2'-deoxyribose 5'-phosphate)-2'-deoxyribonucleotide-DNA = a 3'-end 2'-deoxyribonucleotide-(2,3-dehydro-2,3-deoxyribose 5'-phosphate)-DNA + a 5'-end 5'-phospho-2'-deoxyribonucleoside-DNA + H(+)</text>
        <dbReference type="Rhea" id="RHEA:66592"/>
        <dbReference type="Rhea" id="RHEA-COMP:13180"/>
        <dbReference type="Rhea" id="RHEA-COMP:16897"/>
        <dbReference type="Rhea" id="RHEA-COMP:17067"/>
        <dbReference type="ChEBI" id="CHEBI:15378"/>
        <dbReference type="ChEBI" id="CHEBI:136412"/>
        <dbReference type="ChEBI" id="CHEBI:157695"/>
        <dbReference type="ChEBI" id="CHEBI:167181"/>
        <dbReference type="EC" id="4.2.99.18"/>
    </reaction>
</comment>
<keyword evidence="11" id="KW-0456">Lyase</keyword>
<evidence type="ECO:0000256" key="5">
    <source>
        <dbReference type="ARBA" id="ARBA00022763"/>
    </source>
</evidence>
<dbReference type="GO" id="GO:0003684">
    <property type="term" value="F:damaged DNA binding"/>
    <property type="evidence" value="ECO:0007669"/>
    <property type="project" value="InterPro"/>
</dbReference>
<gene>
    <name evidence="18" type="ORF">EDD29_2218</name>
</gene>
<dbReference type="InterPro" id="IPR012319">
    <property type="entry name" value="FPG_cat"/>
</dbReference>
<dbReference type="InterPro" id="IPR015887">
    <property type="entry name" value="DNA_glyclase_Znf_dom_DNA_BS"/>
</dbReference>
<keyword evidence="19" id="KW-1185">Reference proteome</keyword>
<evidence type="ECO:0000256" key="4">
    <source>
        <dbReference type="ARBA" id="ARBA00022723"/>
    </source>
</evidence>
<evidence type="ECO:0000256" key="3">
    <source>
        <dbReference type="ARBA" id="ARBA00012720"/>
    </source>
</evidence>
<dbReference type="Pfam" id="PF01149">
    <property type="entry name" value="Fapy_DNA_glyco"/>
    <property type="match status" value="1"/>
</dbReference>
<dbReference type="InterPro" id="IPR010979">
    <property type="entry name" value="Ribosomal_uS13-like_H2TH"/>
</dbReference>
<accession>A0A3N1CTQ8</accession>
<dbReference type="CDD" id="cd08971">
    <property type="entry name" value="AcNei2_N"/>
    <property type="match status" value="1"/>
</dbReference>
<dbReference type="GO" id="GO:0000703">
    <property type="term" value="F:oxidized pyrimidine nucleobase lesion DNA N-glycosylase activity"/>
    <property type="evidence" value="ECO:0007669"/>
    <property type="project" value="TreeGrafter"/>
</dbReference>
<keyword evidence="12" id="KW-0511">Multifunctional enzyme</keyword>
<evidence type="ECO:0000256" key="8">
    <source>
        <dbReference type="ARBA" id="ARBA00022833"/>
    </source>
</evidence>
<keyword evidence="5" id="KW-0227">DNA damage</keyword>
<dbReference type="GO" id="GO:0008270">
    <property type="term" value="F:zinc ion binding"/>
    <property type="evidence" value="ECO:0007669"/>
    <property type="project" value="UniProtKB-KW"/>
</dbReference>
<dbReference type="PANTHER" id="PTHR42697">
    <property type="entry name" value="ENDONUCLEASE 8"/>
    <property type="match status" value="1"/>
</dbReference>
<dbReference type="InterPro" id="IPR010663">
    <property type="entry name" value="Znf_FPG/IleRS"/>
</dbReference>
<evidence type="ECO:0000313" key="19">
    <source>
        <dbReference type="Proteomes" id="UP000272400"/>
    </source>
</evidence>
<sequence length="251" mass="27790">MPEGDSVWRVARNLRPVLAGRELREADLRVPRLATADLTGRTVREVVPRGKHLLFRFDGMVLHSHLLMDGAWKIFPPGKRPSGPFHQIRALLRTDAGTAVGYRVHQLRLVADEREVVGHLGPDLLGPDWAADVAVANLAARPDVAIGEALLDQRNLAGIGNIYKAEVLFTGRTHPETPAGRADLPALVEIAHRLLTVNRERPRRITTGSPARPLWVYGRARRPCLRCGTPIRVAGQADRVTYWCPRCQPAP</sequence>
<dbReference type="AlphaFoldDB" id="A0A3N1CTQ8"/>
<evidence type="ECO:0000256" key="2">
    <source>
        <dbReference type="ARBA" id="ARBA00009409"/>
    </source>
</evidence>